<feature type="compositionally biased region" description="Low complexity" evidence="5">
    <location>
        <begin position="269"/>
        <end position="283"/>
    </location>
</feature>
<organism evidence="7 8">
    <name type="scientific">Prorocentrum cordatum</name>
    <dbReference type="NCBI Taxonomy" id="2364126"/>
    <lineage>
        <taxon>Eukaryota</taxon>
        <taxon>Sar</taxon>
        <taxon>Alveolata</taxon>
        <taxon>Dinophyceae</taxon>
        <taxon>Prorocentrales</taxon>
        <taxon>Prorocentraceae</taxon>
        <taxon>Prorocentrum</taxon>
    </lineage>
</organism>
<dbReference type="InterPro" id="IPR000433">
    <property type="entry name" value="Znf_ZZ"/>
</dbReference>
<feature type="domain" description="ZZ-type" evidence="6">
    <location>
        <begin position="121"/>
        <end position="181"/>
    </location>
</feature>
<feature type="compositionally biased region" description="Basic and acidic residues" evidence="5">
    <location>
        <begin position="618"/>
        <end position="628"/>
    </location>
</feature>
<dbReference type="Gene3D" id="3.30.60.90">
    <property type="match status" value="2"/>
</dbReference>
<sequence length="638" mass="65296">MSGASEGLEVEVHVNFVCDGCEAGPILGRRYRSLTRADYDLCESCFGKTGEHWSGFQCVRSAVRARVVPLPHSSPGSLGGGLVRSGFVRAGCVQSPLVGTTLHAVEELERQVGESLEVEVHVNFVCDGCEASPILGRRYRSLTRADYDLCESCFGKTGEGGLGFQRVKSSVLSRVVPSPCGPRGSLMGDGLVHYDVQCCGRGRAPLVGGSFGSHDRPGCDPHGRCPAEPPARREREAGRLAQGAAPQRRRPPPREGGGADFEVEGAGLPTPAAAEVPAAAESEPPQEPLGGTPRFGLADSAPPSPRAAACAPRAPDGPNGGSLAAAARQAAGAALAICGEPLEALAGCCQDAGPKEPLAGTPRRGLAGPAAAAAAPQRAARSAAAAAAARAAAAAGAGGGRERGSACAAAGVEGPCAAEGRRGPGALAAAALRVAGAEGPDGSETPRPRGGESRAPSQEPLAGTPRFGLAGLAPRALDDHQEEDASVASRIHGSAPRTIGLQAVLRARAGRAAMASWFCAQHASVCSWARRPGLMEHKWQAEDYHILRNNCYHTALRALADLLDVGGLPAWVTALASLALALSDRVDRLPADRPACRPVCCGARAPAAQDPFEVNEDPNPKHESHEDVPIPAVSVAAA</sequence>
<evidence type="ECO:0000313" key="8">
    <source>
        <dbReference type="Proteomes" id="UP001189429"/>
    </source>
</evidence>
<comment type="caution">
    <text evidence="7">The sequence shown here is derived from an EMBL/GenBank/DDBJ whole genome shotgun (WGS) entry which is preliminary data.</text>
</comment>
<dbReference type="PANTHER" id="PTHR15090">
    <property type="entry name" value="SEQUESTOSOME 1-RELATED"/>
    <property type="match status" value="1"/>
</dbReference>
<keyword evidence="1" id="KW-0479">Metal-binding</keyword>
<evidence type="ECO:0000256" key="2">
    <source>
        <dbReference type="ARBA" id="ARBA00022771"/>
    </source>
</evidence>
<dbReference type="InterPro" id="IPR043145">
    <property type="entry name" value="Znf_ZZ_sf"/>
</dbReference>
<feature type="region of interest" description="Disordered" evidence="5">
    <location>
        <begin position="350"/>
        <end position="405"/>
    </location>
</feature>
<feature type="region of interest" description="Disordered" evidence="5">
    <location>
        <begin position="611"/>
        <end position="638"/>
    </location>
</feature>
<dbReference type="Proteomes" id="UP001189429">
    <property type="component" value="Unassembled WGS sequence"/>
</dbReference>
<dbReference type="SUPFAM" id="SSF57850">
    <property type="entry name" value="RING/U-box"/>
    <property type="match status" value="2"/>
</dbReference>
<dbReference type="PROSITE" id="PS50135">
    <property type="entry name" value="ZF_ZZ_2"/>
    <property type="match status" value="2"/>
</dbReference>
<dbReference type="InterPro" id="IPR042266">
    <property type="entry name" value="PPPDE_sf"/>
</dbReference>
<feature type="domain" description="ZZ-type" evidence="6">
    <location>
        <begin position="13"/>
        <end position="64"/>
    </location>
</feature>
<evidence type="ECO:0000256" key="1">
    <source>
        <dbReference type="ARBA" id="ARBA00022723"/>
    </source>
</evidence>
<evidence type="ECO:0000259" key="6">
    <source>
        <dbReference type="PROSITE" id="PS50135"/>
    </source>
</evidence>
<feature type="compositionally biased region" description="Low complexity" evidence="5">
    <location>
        <begin position="359"/>
        <end position="395"/>
    </location>
</feature>
<feature type="region of interest" description="Disordered" evidence="5">
    <location>
        <begin position="214"/>
        <end position="326"/>
    </location>
</feature>
<dbReference type="SMART" id="SM00291">
    <property type="entry name" value="ZnF_ZZ"/>
    <property type="match status" value="2"/>
</dbReference>
<keyword evidence="8" id="KW-1185">Reference proteome</keyword>
<dbReference type="Pfam" id="PF00569">
    <property type="entry name" value="ZZ"/>
    <property type="match status" value="2"/>
</dbReference>
<dbReference type="Gene3D" id="3.90.1720.30">
    <property type="entry name" value="PPPDE domains"/>
    <property type="match status" value="1"/>
</dbReference>
<dbReference type="EMBL" id="CAUYUJ010014446">
    <property type="protein sequence ID" value="CAK0841312.1"/>
    <property type="molecule type" value="Genomic_DNA"/>
</dbReference>
<feature type="compositionally biased region" description="Basic and acidic residues" evidence="5">
    <location>
        <begin position="214"/>
        <end position="238"/>
    </location>
</feature>
<evidence type="ECO:0000256" key="5">
    <source>
        <dbReference type="SAM" id="MobiDB-lite"/>
    </source>
</evidence>
<keyword evidence="3" id="KW-0862">Zinc</keyword>
<proteinExistence type="predicted"/>
<feature type="compositionally biased region" description="Low complexity" evidence="5">
    <location>
        <begin position="298"/>
        <end position="316"/>
    </location>
</feature>
<accession>A0ABN9T8U0</accession>
<name>A0ABN9T8U0_9DINO</name>
<keyword evidence="2 4" id="KW-0863">Zinc-finger</keyword>
<feature type="region of interest" description="Disordered" evidence="5">
    <location>
        <begin position="436"/>
        <end position="469"/>
    </location>
</feature>
<gene>
    <name evidence="7" type="ORF">PCOR1329_LOCUS36554</name>
</gene>
<protein>
    <recommendedName>
        <fullName evidence="6">ZZ-type domain-containing protein</fullName>
    </recommendedName>
</protein>
<evidence type="ECO:0000313" key="7">
    <source>
        <dbReference type="EMBL" id="CAK0841312.1"/>
    </source>
</evidence>
<evidence type="ECO:0000256" key="3">
    <source>
        <dbReference type="ARBA" id="ARBA00022833"/>
    </source>
</evidence>
<dbReference type="InterPro" id="IPR052260">
    <property type="entry name" value="Autophagy_Rcpt_SigReg"/>
</dbReference>
<reference evidence="7" key="1">
    <citation type="submission" date="2023-10" db="EMBL/GenBank/DDBJ databases">
        <authorList>
            <person name="Chen Y."/>
            <person name="Shah S."/>
            <person name="Dougan E. K."/>
            <person name="Thang M."/>
            <person name="Chan C."/>
        </authorList>
    </citation>
    <scope>NUCLEOTIDE SEQUENCE [LARGE SCALE GENOMIC DNA]</scope>
</reference>
<evidence type="ECO:0000256" key="4">
    <source>
        <dbReference type="PROSITE-ProRule" id="PRU00228"/>
    </source>
</evidence>